<evidence type="ECO:0000313" key="1">
    <source>
        <dbReference type="EMBL" id="AYN43990.1"/>
    </source>
</evidence>
<dbReference type="EMBL" id="CP033073">
    <property type="protein sequence ID" value="AYN43990.1"/>
    <property type="molecule type" value="Genomic_DNA"/>
</dbReference>
<evidence type="ECO:0000313" key="2">
    <source>
        <dbReference type="Proteomes" id="UP000268329"/>
    </source>
</evidence>
<name>A0A3G2JNH5_9ACTN</name>
<dbReference type="AlphaFoldDB" id="A0A3G2JNH5"/>
<sequence>MRCGTSTWGWKHIKAGHGWDSTMDRKIDAAIGSGDPNGRGGYSTYTHQCPNVEKFRTIIGTPAGSNDLLTAYKVDQPAVAGAAPC</sequence>
<dbReference type="KEGG" id="sdd:D9753_31840"/>
<dbReference type="Proteomes" id="UP000268329">
    <property type="component" value="Chromosome"/>
</dbReference>
<keyword evidence="2" id="KW-1185">Reference proteome</keyword>
<accession>A0A3G2JNH5</accession>
<organism evidence="1 2">
    <name type="scientific">Streptomyces dangxiongensis</name>
    <dbReference type="NCBI Taxonomy" id="1442032"/>
    <lineage>
        <taxon>Bacteria</taxon>
        <taxon>Bacillati</taxon>
        <taxon>Actinomycetota</taxon>
        <taxon>Actinomycetes</taxon>
        <taxon>Kitasatosporales</taxon>
        <taxon>Streptomycetaceae</taxon>
        <taxon>Streptomyces</taxon>
    </lineage>
</organism>
<dbReference type="OrthoDB" id="3540517at2"/>
<gene>
    <name evidence="1" type="ORF">D9753_31840</name>
</gene>
<reference evidence="1 2" key="1">
    <citation type="submission" date="2018-10" db="EMBL/GenBank/DDBJ databases">
        <title>The genome of Streptomyces dangxiongensis Z022.</title>
        <authorList>
            <person name="Zhang B."/>
        </authorList>
    </citation>
    <scope>NUCLEOTIDE SEQUENCE [LARGE SCALE GENOMIC DNA]</scope>
    <source>
        <strain evidence="1 2">Z022</strain>
    </source>
</reference>
<protein>
    <submittedName>
        <fullName evidence="1">Uncharacterized protein</fullName>
    </submittedName>
</protein>
<proteinExistence type="predicted"/>